<accession>M7X5C1</accession>
<keyword evidence="2" id="KW-1185">Reference proteome</keyword>
<dbReference type="eggNOG" id="ENOG502ZUFE">
    <property type="taxonomic scope" value="Bacteria"/>
</dbReference>
<dbReference type="STRING" id="1239962.C943_01013"/>
<sequence>MSEVSLDGRLTGNPDGVMKEEVNMKNINKRKMISVMEDMLNDASTLCLD</sequence>
<evidence type="ECO:0000313" key="2">
    <source>
        <dbReference type="Proteomes" id="UP000010953"/>
    </source>
</evidence>
<proteinExistence type="predicted"/>
<protein>
    <submittedName>
        <fullName evidence="1">Uncharacterized protein</fullName>
    </submittedName>
</protein>
<comment type="caution">
    <text evidence="1">The sequence shown here is derived from an EMBL/GenBank/DDBJ whole genome shotgun (WGS) entry which is preliminary data.</text>
</comment>
<dbReference type="InParanoid" id="M7X5C1"/>
<dbReference type="AlphaFoldDB" id="M7X5C1"/>
<organism evidence="1 2">
    <name type="scientific">Mariniradius saccharolyticus AK6</name>
    <dbReference type="NCBI Taxonomy" id="1239962"/>
    <lineage>
        <taxon>Bacteria</taxon>
        <taxon>Pseudomonadati</taxon>
        <taxon>Bacteroidota</taxon>
        <taxon>Cytophagia</taxon>
        <taxon>Cytophagales</taxon>
        <taxon>Cyclobacteriaceae</taxon>
        <taxon>Mariniradius</taxon>
    </lineage>
</organism>
<dbReference type="EMBL" id="AMZY02000012">
    <property type="protein sequence ID" value="EMS32660.1"/>
    <property type="molecule type" value="Genomic_DNA"/>
</dbReference>
<dbReference type="Proteomes" id="UP000010953">
    <property type="component" value="Unassembled WGS sequence"/>
</dbReference>
<gene>
    <name evidence="1" type="ORF">C943_01013</name>
</gene>
<evidence type="ECO:0000313" key="1">
    <source>
        <dbReference type="EMBL" id="EMS32660.1"/>
    </source>
</evidence>
<reference evidence="1" key="1">
    <citation type="submission" date="2013-01" db="EMBL/GenBank/DDBJ databases">
        <title>Genome assembly of Mariniradius saccharolyticus AK6.</title>
        <authorList>
            <person name="Vaidya B."/>
            <person name="Khatri I."/>
            <person name="Tanuku N.R.S."/>
            <person name="Subramanian S."/>
            <person name="Pinnaka A."/>
        </authorList>
    </citation>
    <scope>NUCLEOTIDE SEQUENCE [LARGE SCALE GENOMIC DNA]</scope>
    <source>
        <strain evidence="1">AK6</strain>
    </source>
</reference>
<name>M7X5C1_9BACT</name>